<evidence type="ECO:0000256" key="1">
    <source>
        <dbReference type="SAM" id="Phobius"/>
    </source>
</evidence>
<feature type="transmembrane region" description="Helical" evidence="1">
    <location>
        <begin position="226"/>
        <end position="249"/>
    </location>
</feature>
<evidence type="ECO:0000313" key="2">
    <source>
        <dbReference type="EMBL" id="ALB29922.1"/>
    </source>
</evidence>
<keyword evidence="1" id="KW-0812">Transmembrane</keyword>
<feature type="transmembrane region" description="Helical" evidence="1">
    <location>
        <begin position="182"/>
        <end position="201"/>
    </location>
</feature>
<dbReference type="AlphaFoldDB" id="A0A0K2LF51"/>
<protein>
    <submittedName>
        <fullName evidence="2">Uncharacterized protein</fullName>
    </submittedName>
</protein>
<dbReference type="RefSeq" id="WP_041500947.1">
    <property type="nucleotide sequence ID" value="NZ_BJDV01000003.1"/>
</dbReference>
<name>A0A0K2LF51_9LACO</name>
<dbReference type="KEGG" id="lhi:JP39_11455"/>
<feature type="transmembrane region" description="Helical" evidence="1">
    <location>
        <begin position="144"/>
        <end position="170"/>
    </location>
</feature>
<accession>A0A0K2LF51</accession>
<sequence length="257" mass="29429">MTKFMGLTSNLMSEKWRMMNWIIIIDLIFLVAVDVLRIFTGGWDGQIFPDYFFATFMISLSFANFVGFILLARKNERVYTSNNYRLLPVSETKLYFSNLLTTFLGLMYLQVLEVVLGTIFYFISGQSDFNLAAGEIKGSVGTAALMWLLMTLTMILIWMGITSVHFLINWISGFLPFSRQKFVNFILYIVVTVVGMMIFNYTSGNVFRVIYNGSQGITTLGQVNNVIWLGIGIVVIWGVIFSAINIYLLKRWTETDR</sequence>
<gene>
    <name evidence="2" type="ORF">JP39_11455</name>
</gene>
<dbReference type="Proteomes" id="UP000061546">
    <property type="component" value="Chromosome"/>
</dbReference>
<organism evidence="2 3">
    <name type="scientific">Companilactobacillus heilongjiangensis</name>
    <dbReference type="NCBI Taxonomy" id="1074467"/>
    <lineage>
        <taxon>Bacteria</taxon>
        <taxon>Bacillati</taxon>
        <taxon>Bacillota</taxon>
        <taxon>Bacilli</taxon>
        <taxon>Lactobacillales</taxon>
        <taxon>Lactobacillaceae</taxon>
        <taxon>Companilactobacillus</taxon>
    </lineage>
</organism>
<dbReference type="EMBL" id="CP012559">
    <property type="protein sequence ID" value="ALB29922.1"/>
    <property type="molecule type" value="Genomic_DNA"/>
</dbReference>
<feature type="transmembrane region" description="Helical" evidence="1">
    <location>
        <begin position="51"/>
        <end position="73"/>
    </location>
</feature>
<dbReference type="OrthoDB" id="2248033at2"/>
<proteinExistence type="predicted"/>
<keyword evidence="1" id="KW-0472">Membrane</keyword>
<feature type="transmembrane region" description="Helical" evidence="1">
    <location>
        <begin position="94"/>
        <end position="124"/>
    </location>
</feature>
<evidence type="ECO:0000313" key="3">
    <source>
        <dbReference type="Proteomes" id="UP000061546"/>
    </source>
</evidence>
<keyword evidence="3" id="KW-1185">Reference proteome</keyword>
<keyword evidence="1" id="KW-1133">Transmembrane helix</keyword>
<reference evidence="2 3" key="1">
    <citation type="submission" date="2015-08" db="EMBL/GenBank/DDBJ databases">
        <title>Genomic sequence of Lactobacillus heilongjiangensis DSM 28069, isolated from Chinese traditional pickle.</title>
        <authorList>
            <person name="Jiang X."/>
            <person name="Zheng B."/>
            <person name="Cheng H."/>
        </authorList>
    </citation>
    <scope>NUCLEOTIDE SEQUENCE [LARGE SCALE GENOMIC DNA]</scope>
    <source>
        <strain evidence="2 3">DSM 28069</strain>
    </source>
</reference>
<feature type="transmembrane region" description="Helical" evidence="1">
    <location>
        <begin position="21"/>
        <end position="39"/>
    </location>
</feature>
<dbReference type="STRING" id="1074467.JP39_11455"/>